<evidence type="ECO:0000313" key="4">
    <source>
        <dbReference type="EMBL" id="MBB3193031.1"/>
    </source>
</evidence>
<feature type="compositionally biased region" description="Low complexity" evidence="1">
    <location>
        <begin position="84"/>
        <end position="105"/>
    </location>
</feature>
<dbReference type="InterPro" id="IPR052710">
    <property type="entry name" value="CAAX_protease"/>
</dbReference>
<reference evidence="4 5" key="1">
    <citation type="submission" date="2020-08" db="EMBL/GenBank/DDBJ databases">
        <title>Genomic Encyclopedia of Type Strains, Phase III (KMG-III): the genomes of soil and plant-associated and newly described type strains.</title>
        <authorList>
            <person name="Whitman W."/>
        </authorList>
    </citation>
    <scope>NUCLEOTIDE SEQUENCE [LARGE SCALE GENOMIC DNA]</scope>
    <source>
        <strain evidence="4 5">CECT 7247</strain>
    </source>
</reference>
<dbReference type="PANTHER" id="PTHR36435">
    <property type="entry name" value="SLR1288 PROTEIN"/>
    <property type="match status" value="1"/>
</dbReference>
<keyword evidence="2" id="KW-1133">Transmembrane helix</keyword>
<evidence type="ECO:0000256" key="2">
    <source>
        <dbReference type="SAM" id="Phobius"/>
    </source>
</evidence>
<feature type="transmembrane region" description="Helical" evidence="2">
    <location>
        <begin position="177"/>
        <end position="194"/>
    </location>
</feature>
<proteinExistence type="predicted"/>
<dbReference type="Proteomes" id="UP000574369">
    <property type="component" value="Unassembled WGS sequence"/>
</dbReference>
<feature type="transmembrane region" description="Helical" evidence="2">
    <location>
        <begin position="38"/>
        <end position="57"/>
    </location>
</feature>
<protein>
    <recommendedName>
        <fullName evidence="3">CAAX prenyl protease 2/Lysostaphin resistance protein A-like domain-containing protein</fullName>
    </recommendedName>
</protein>
<comment type="caution">
    <text evidence="4">The sequence shown here is derived from an EMBL/GenBank/DDBJ whole genome shotgun (WGS) entry which is preliminary data.</text>
</comment>
<dbReference type="RefSeq" id="WP_088449324.1">
    <property type="nucleotide sequence ID" value="NZ_JACHXO010000001.1"/>
</dbReference>
<keyword evidence="2" id="KW-0812">Transmembrane</keyword>
<evidence type="ECO:0000313" key="5">
    <source>
        <dbReference type="Proteomes" id="UP000574369"/>
    </source>
</evidence>
<evidence type="ECO:0000259" key="3">
    <source>
        <dbReference type="Pfam" id="PF02517"/>
    </source>
</evidence>
<feature type="transmembrane region" description="Helical" evidence="2">
    <location>
        <begin position="113"/>
        <end position="131"/>
    </location>
</feature>
<dbReference type="EMBL" id="JACHXO010000001">
    <property type="protein sequence ID" value="MBB3193031.1"/>
    <property type="molecule type" value="Genomic_DNA"/>
</dbReference>
<feature type="domain" description="CAAX prenyl protease 2/Lysostaphin resistance protein A-like" evidence="3">
    <location>
        <begin position="150"/>
        <end position="239"/>
    </location>
</feature>
<feature type="region of interest" description="Disordered" evidence="1">
    <location>
        <begin position="83"/>
        <end position="106"/>
    </location>
</feature>
<dbReference type="InterPro" id="IPR003675">
    <property type="entry name" value="Rce1/LyrA-like_dom"/>
</dbReference>
<feature type="transmembrane region" description="Helical" evidence="2">
    <location>
        <begin position="151"/>
        <end position="170"/>
    </location>
</feature>
<accession>A0ABR6GLQ0</accession>
<dbReference type="PANTHER" id="PTHR36435:SF1">
    <property type="entry name" value="CAAX AMINO TERMINAL PROTEASE FAMILY PROTEIN"/>
    <property type="match status" value="1"/>
</dbReference>
<name>A0ABR6GLQ0_9BURK</name>
<keyword evidence="5" id="KW-1185">Reference proteome</keyword>
<evidence type="ECO:0000256" key="1">
    <source>
        <dbReference type="SAM" id="MobiDB-lite"/>
    </source>
</evidence>
<keyword evidence="2" id="KW-0472">Membrane</keyword>
<organism evidence="4 5">
    <name type="scientific">Roseateles terrae</name>
    <dbReference type="NCBI Taxonomy" id="431060"/>
    <lineage>
        <taxon>Bacteria</taxon>
        <taxon>Pseudomonadati</taxon>
        <taxon>Pseudomonadota</taxon>
        <taxon>Betaproteobacteria</taxon>
        <taxon>Burkholderiales</taxon>
        <taxon>Sphaerotilaceae</taxon>
        <taxon>Roseateles</taxon>
    </lineage>
</organism>
<sequence length="253" mass="26406">MHPHAVKEVVASVAVLAVLLFGLKTVGALVAGQMGWRPAAGDLLGGVLSCIGAILLYRSLGVGGRIASGVSAAPFIATPPPISIPNSATPSPTSTRTPTPTLTGRPTHHVQSLGLVCLASGLLLVMHLVAIKASTVSAWAPLTAFHARWEVAAYLMSFGVLAPICEETLFRGYLQRRVTAAAGVIFAIALSSVLFGMAHWASMITMIFAGLFGLVLSVYRAFGGSLAVCCAIHAAHNLVVYGDKYFFGYFVRS</sequence>
<dbReference type="Pfam" id="PF02517">
    <property type="entry name" value="Rce1-like"/>
    <property type="match status" value="1"/>
</dbReference>
<gene>
    <name evidence="4" type="ORF">FHS28_000396</name>
</gene>